<evidence type="ECO:0000256" key="2">
    <source>
        <dbReference type="SAM" id="MobiDB-lite"/>
    </source>
</evidence>
<dbReference type="Gene3D" id="3.40.50.300">
    <property type="entry name" value="P-loop containing nucleotide triphosphate hydrolases"/>
    <property type="match status" value="1"/>
</dbReference>
<feature type="compositionally biased region" description="Polar residues" evidence="2">
    <location>
        <begin position="71"/>
        <end position="85"/>
    </location>
</feature>
<evidence type="ECO:0000259" key="3">
    <source>
        <dbReference type="Pfam" id="PF24883"/>
    </source>
</evidence>
<feature type="non-terminal residue" evidence="4">
    <location>
        <position position="382"/>
    </location>
</feature>
<protein>
    <recommendedName>
        <fullName evidence="3">Nephrocystin 3-like N-terminal domain-containing protein</fullName>
    </recommendedName>
</protein>
<evidence type="ECO:0000256" key="1">
    <source>
        <dbReference type="ARBA" id="ARBA00022737"/>
    </source>
</evidence>
<organism evidence="4 5">
    <name type="scientific">Coprinellus micaceus</name>
    <name type="common">Glistening ink-cap mushroom</name>
    <name type="synonym">Coprinus micaceus</name>
    <dbReference type="NCBI Taxonomy" id="71717"/>
    <lineage>
        <taxon>Eukaryota</taxon>
        <taxon>Fungi</taxon>
        <taxon>Dikarya</taxon>
        <taxon>Basidiomycota</taxon>
        <taxon>Agaricomycotina</taxon>
        <taxon>Agaricomycetes</taxon>
        <taxon>Agaricomycetidae</taxon>
        <taxon>Agaricales</taxon>
        <taxon>Agaricineae</taxon>
        <taxon>Psathyrellaceae</taxon>
        <taxon>Coprinellus</taxon>
    </lineage>
</organism>
<feature type="domain" description="Nephrocystin 3-like N-terminal" evidence="3">
    <location>
        <begin position="219"/>
        <end position="368"/>
    </location>
</feature>
<reference evidence="4 5" key="1">
    <citation type="journal article" date="2019" name="Nat. Ecol. Evol.">
        <title>Megaphylogeny resolves global patterns of mushroom evolution.</title>
        <authorList>
            <person name="Varga T."/>
            <person name="Krizsan K."/>
            <person name="Foldi C."/>
            <person name="Dima B."/>
            <person name="Sanchez-Garcia M."/>
            <person name="Sanchez-Ramirez S."/>
            <person name="Szollosi G.J."/>
            <person name="Szarkandi J.G."/>
            <person name="Papp V."/>
            <person name="Albert L."/>
            <person name="Andreopoulos W."/>
            <person name="Angelini C."/>
            <person name="Antonin V."/>
            <person name="Barry K.W."/>
            <person name="Bougher N.L."/>
            <person name="Buchanan P."/>
            <person name="Buyck B."/>
            <person name="Bense V."/>
            <person name="Catcheside P."/>
            <person name="Chovatia M."/>
            <person name="Cooper J."/>
            <person name="Damon W."/>
            <person name="Desjardin D."/>
            <person name="Finy P."/>
            <person name="Geml J."/>
            <person name="Haridas S."/>
            <person name="Hughes K."/>
            <person name="Justo A."/>
            <person name="Karasinski D."/>
            <person name="Kautmanova I."/>
            <person name="Kiss B."/>
            <person name="Kocsube S."/>
            <person name="Kotiranta H."/>
            <person name="LaButti K.M."/>
            <person name="Lechner B.E."/>
            <person name="Liimatainen K."/>
            <person name="Lipzen A."/>
            <person name="Lukacs Z."/>
            <person name="Mihaltcheva S."/>
            <person name="Morgado L.N."/>
            <person name="Niskanen T."/>
            <person name="Noordeloos M.E."/>
            <person name="Ohm R.A."/>
            <person name="Ortiz-Santana B."/>
            <person name="Ovrebo C."/>
            <person name="Racz N."/>
            <person name="Riley R."/>
            <person name="Savchenko A."/>
            <person name="Shiryaev A."/>
            <person name="Soop K."/>
            <person name="Spirin V."/>
            <person name="Szebenyi C."/>
            <person name="Tomsovsky M."/>
            <person name="Tulloss R.E."/>
            <person name="Uehling J."/>
            <person name="Grigoriev I.V."/>
            <person name="Vagvolgyi C."/>
            <person name="Papp T."/>
            <person name="Martin F.M."/>
            <person name="Miettinen O."/>
            <person name="Hibbett D.S."/>
            <person name="Nagy L.G."/>
        </authorList>
    </citation>
    <scope>NUCLEOTIDE SEQUENCE [LARGE SCALE GENOMIC DNA]</scope>
    <source>
        <strain evidence="4 5">FP101781</strain>
    </source>
</reference>
<proteinExistence type="predicted"/>
<keyword evidence="1" id="KW-0677">Repeat</keyword>
<name>A0A4Y7TS97_COPMI</name>
<dbReference type="InterPro" id="IPR027417">
    <property type="entry name" value="P-loop_NTPase"/>
</dbReference>
<accession>A0A4Y7TS97</accession>
<dbReference type="Proteomes" id="UP000298030">
    <property type="component" value="Unassembled WGS sequence"/>
</dbReference>
<dbReference type="InterPro" id="IPR056884">
    <property type="entry name" value="NPHP3-like_N"/>
</dbReference>
<dbReference type="SUPFAM" id="SSF52540">
    <property type="entry name" value="P-loop containing nucleoside triphosphate hydrolases"/>
    <property type="match status" value="1"/>
</dbReference>
<feature type="compositionally biased region" description="Acidic residues" evidence="2">
    <location>
        <begin position="52"/>
        <end position="61"/>
    </location>
</feature>
<dbReference type="Pfam" id="PF24883">
    <property type="entry name" value="NPHP3_N"/>
    <property type="match status" value="1"/>
</dbReference>
<feature type="region of interest" description="Disordered" evidence="2">
    <location>
        <begin position="51"/>
        <end position="104"/>
    </location>
</feature>
<dbReference type="AlphaFoldDB" id="A0A4Y7TS97"/>
<gene>
    <name evidence="4" type="ORF">FA13DRAFT_1727246</name>
</gene>
<evidence type="ECO:0000313" key="5">
    <source>
        <dbReference type="Proteomes" id="UP000298030"/>
    </source>
</evidence>
<dbReference type="STRING" id="71717.A0A4Y7TS97"/>
<evidence type="ECO:0000313" key="4">
    <source>
        <dbReference type="EMBL" id="TEB36871.1"/>
    </source>
</evidence>
<comment type="caution">
    <text evidence="4">The sequence shown here is derived from an EMBL/GenBank/DDBJ whole genome shotgun (WGS) entry which is preliminary data.</text>
</comment>
<sequence>MSSPNIQGQTSEWSCGVFCGLRLTKSHWGRSSIFRALPAFHRNAAVAQADSIPDDSGDVDLEMWSPDKSTRIQPPSQSSVEQATPSPFPLRPTPHATYSSAAPRSSQLISECATSVPSTSVLSEAGGSEREQDSPQIIVMGHERPFVQHFDSSTHHYGNSYNTSTIIHGPVTNIKHVGVATFTITNQDALLWDTLPRQRDLSGQHSEYLDGSREDTAQNVLRWAKEPAGALALFIYGPAGLGKSTLARHLSHRLHADGRLAASVSLNGIPANARGPESVVKLISREIGEMHPEAIPAIIEAIKLCKGAPLEDHWERFLKDVVCSLKFSDPLIVLFDAIDEWESYGSLIKALPRLSSSASSLRFILLGRLDPRERGFDDTLIR</sequence>
<keyword evidence="5" id="KW-1185">Reference proteome</keyword>
<dbReference type="EMBL" id="QPFP01000005">
    <property type="protein sequence ID" value="TEB36871.1"/>
    <property type="molecule type" value="Genomic_DNA"/>
</dbReference>